<feature type="transmembrane region" description="Helical" evidence="1">
    <location>
        <begin position="33"/>
        <end position="50"/>
    </location>
</feature>
<name>A0A1M5LH49_SALEC</name>
<keyword evidence="1" id="KW-0472">Membrane</keyword>
<keyword evidence="1" id="KW-1133">Transmembrane helix</keyword>
<organism evidence="2 3">
    <name type="scientific">Salegentibacter echinorum</name>
    <dbReference type="NCBI Taxonomy" id="1073325"/>
    <lineage>
        <taxon>Bacteria</taxon>
        <taxon>Pseudomonadati</taxon>
        <taxon>Bacteroidota</taxon>
        <taxon>Flavobacteriia</taxon>
        <taxon>Flavobacteriales</taxon>
        <taxon>Flavobacteriaceae</taxon>
        <taxon>Salegentibacter</taxon>
    </lineage>
</organism>
<dbReference type="Proteomes" id="UP000183945">
    <property type="component" value="Unassembled WGS sequence"/>
</dbReference>
<evidence type="ECO:0000256" key="1">
    <source>
        <dbReference type="SAM" id="Phobius"/>
    </source>
</evidence>
<accession>A0A1M5LH49</accession>
<gene>
    <name evidence="2" type="ORF">SAMN05444483_1207</name>
</gene>
<dbReference type="AlphaFoldDB" id="A0A1M5LH49"/>
<evidence type="ECO:0000313" key="3">
    <source>
        <dbReference type="Proteomes" id="UP000183945"/>
    </source>
</evidence>
<keyword evidence="1" id="KW-0812">Transmembrane</keyword>
<evidence type="ECO:0000313" key="2">
    <source>
        <dbReference type="EMBL" id="SHG64305.1"/>
    </source>
</evidence>
<protein>
    <submittedName>
        <fullName evidence="2">Uncharacterized protein</fullName>
    </submittedName>
</protein>
<feature type="transmembrane region" description="Helical" evidence="1">
    <location>
        <begin position="7"/>
        <end position="27"/>
    </location>
</feature>
<reference evidence="3" key="1">
    <citation type="submission" date="2016-11" db="EMBL/GenBank/DDBJ databases">
        <authorList>
            <person name="Varghese N."/>
            <person name="Submissions S."/>
        </authorList>
    </citation>
    <scope>NUCLEOTIDE SEQUENCE [LARGE SCALE GENOMIC DNA]</scope>
    <source>
        <strain evidence="3">DSM 24579</strain>
    </source>
</reference>
<dbReference type="RefSeq" id="WP_175545978.1">
    <property type="nucleotide sequence ID" value="NZ_FQVT01000020.1"/>
</dbReference>
<dbReference type="EMBL" id="FQVT01000020">
    <property type="protein sequence ID" value="SHG64305.1"/>
    <property type="molecule type" value="Genomic_DNA"/>
</dbReference>
<dbReference type="STRING" id="1073325.SAMN05444483_1207"/>
<keyword evidence="3" id="KW-1185">Reference proteome</keyword>
<sequence length="58" mass="6476">MKKIGFFILALVILGIIIYVTFVIAVIKIVFGAILLVVSAIALVILWNKIKDKVEDEF</sequence>
<proteinExistence type="predicted"/>